<dbReference type="Pfam" id="PF00550">
    <property type="entry name" value="PP-binding"/>
    <property type="match status" value="1"/>
</dbReference>
<reference evidence="4" key="2">
    <citation type="journal article" date="2022" name="J. Evol. Biol.">
        <title>Pre- and post-association barriers to host switching in sympatric mutualists.</title>
        <authorList>
            <person name="Dinges Z.M."/>
            <person name="Phillips R.K."/>
            <person name="Lively C.M."/>
            <person name="Bashey F."/>
        </authorList>
    </citation>
    <scope>NUCLEOTIDE SEQUENCE</scope>
    <source>
        <strain evidence="4">MC_266_E_2016</strain>
    </source>
</reference>
<evidence type="ECO:0000256" key="1">
    <source>
        <dbReference type="ARBA" id="ARBA00022450"/>
    </source>
</evidence>
<dbReference type="InterPro" id="IPR029058">
    <property type="entry name" value="AB_hydrolase_fold"/>
</dbReference>
<feature type="domain" description="Carrier" evidence="3">
    <location>
        <begin position="584"/>
        <end position="659"/>
    </location>
</feature>
<dbReference type="CDD" id="cd05930">
    <property type="entry name" value="A_NRPS"/>
    <property type="match status" value="1"/>
</dbReference>
<dbReference type="InterPro" id="IPR000873">
    <property type="entry name" value="AMP-dep_synth/lig_dom"/>
</dbReference>
<protein>
    <submittedName>
        <fullName evidence="4">Amino acid adenylation domain-containing protein</fullName>
    </submittedName>
</protein>
<proteinExistence type="predicted"/>
<dbReference type="InterPro" id="IPR020845">
    <property type="entry name" value="AMP-binding_CS"/>
</dbReference>
<dbReference type="AlphaFoldDB" id="A0AAJ1MYI7"/>
<dbReference type="InterPro" id="IPR006162">
    <property type="entry name" value="Ppantetheine_attach_site"/>
</dbReference>
<dbReference type="Pfam" id="PF00501">
    <property type="entry name" value="AMP-binding"/>
    <property type="match status" value="1"/>
</dbReference>
<dbReference type="Pfam" id="PF13193">
    <property type="entry name" value="AMP-binding_C"/>
    <property type="match status" value="1"/>
</dbReference>
<dbReference type="Gene3D" id="1.10.1200.10">
    <property type="entry name" value="ACP-like"/>
    <property type="match status" value="1"/>
</dbReference>
<dbReference type="PRINTS" id="PR00154">
    <property type="entry name" value="AMPBINDING"/>
</dbReference>
<dbReference type="InterPro" id="IPR042099">
    <property type="entry name" value="ANL_N_sf"/>
</dbReference>
<dbReference type="PANTHER" id="PTHR45527:SF1">
    <property type="entry name" value="FATTY ACID SYNTHASE"/>
    <property type="match status" value="1"/>
</dbReference>
<keyword evidence="1" id="KW-0596">Phosphopantetheine</keyword>
<dbReference type="InterPro" id="IPR009081">
    <property type="entry name" value="PP-bd_ACP"/>
</dbReference>
<comment type="caution">
    <text evidence="4">The sequence shown here is derived from an EMBL/GenBank/DDBJ whole genome shotgun (WGS) entry which is preliminary data.</text>
</comment>
<keyword evidence="2" id="KW-0597">Phosphoprotein</keyword>
<dbReference type="PROSITE" id="PS00455">
    <property type="entry name" value="AMP_BINDING"/>
    <property type="match status" value="1"/>
</dbReference>
<dbReference type="InterPro" id="IPR045851">
    <property type="entry name" value="AMP-bd_C_sf"/>
</dbReference>
<dbReference type="InterPro" id="IPR020459">
    <property type="entry name" value="AMP-binding"/>
</dbReference>
<dbReference type="EMBL" id="JAILSO010000015">
    <property type="protein sequence ID" value="MDE1477863.1"/>
    <property type="molecule type" value="Genomic_DNA"/>
</dbReference>
<dbReference type="GO" id="GO:0005737">
    <property type="term" value="C:cytoplasm"/>
    <property type="evidence" value="ECO:0007669"/>
    <property type="project" value="TreeGrafter"/>
</dbReference>
<dbReference type="NCBIfam" id="TIGR01733">
    <property type="entry name" value="AA-adenyl-dom"/>
    <property type="match status" value="1"/>
</dbReference>
<dbReference type="InterPro" id="IPR010071">
    <property type="entry name" value="AA_adenyl_dom"/>
</dbReference>
<evidence type="ECO:0000259" key="3">
    <source>
        <dbReference type="PROSITE" id="PS50075"/>
    </source>
</evidence>
<accession>A0AAJ1MYI7</accession>
<dbReference type="GO" id="GO:0043041">
    <property type="term" value="P:amino acid activation for nonribosomal peptide biosynthetic process"/>
    <property type="evidence" value="ECO:0007669"/>
    <property type="project" value="TreeGrafter"/>
</dbReference>
<reference evidence="4" key="1">
    <citation type="submission" date="2021-08" db="EMBL/GenBank/DDBJ databases">
        <authorList>
            <person name="Papudeshi B."/>
            <person name="Bashey-Visser F."/>
        </authorList>
    </citation>
    <scope>NUCLEOTIDE SEQUENCE</scope>
    <source>
        <strain evidence="4">MC_266_E_2016</strain>
    </source>
</reference>
<gene>
    <name evidence="4" type="ORF">KKJ01_06310</name>
</gene>
<dbReference type="GO" id="GO:0044550">
    <property type="term" value="P:secondary metabolite biosynthetic process"/>
    <property type="evidence" value="ECO:0007669"/>
    <property type="project" value="TreeGrafter"/>
</dbReference>
<evidence type="ECO:0000313" key="4">
    <source>
        <dbReference type="EMBL" id="MDE1477863.1"/>
    </source>
</evidence>
<dbReference type="PANTHER" id="PTHR45527">
    <property type="entry name" value="NONRIBOSOMAL PEPTIDE SYNTHETASE"/>
    <property type="match status" value="1"/>
</dbReference>
<organism evidence="4 5">
    <name type="scientific">Xenorhabdus bovienii</name>
    <name type="common">Xenorhabdus nematophila subsp. bovienii</name>
    <dbReference type="NCBI Taxonomy" id="40576"/>
    <lineage>
        <taxon>Bacteria</taxon>
        <taxon>Pseudomonadati</taxon>
        <taxon>Pseudomonadota</taxon>
        <taxon>Gammaproteobacteria</taxon>
        <taxon>Enterobacterales</taxon>
        <taxon>Morganellaceae</taxon>
        <taxon>Xenorhabdus</taxon>
    </lineage>
</organism>
<dbReference type="Proteomes" id="UP001222434">
    <property type="component" value="Unassembled WGS sequence"/>
</dbReference>
<dbReference type="Gene3D" id="3.40.50.1820">
    <property type="entry name" value="alpha/beta hydrolase"/>
    <property type="match status" value="1"/>
</dbReference>
<sequence>MHSVTQNKSWERLLNLKGFELDIRELVELKNSLSYDKISISWSTSGQEERFEYAIDQCLPGLFLSSVLHIPDNVAIVDGDDKLCFWQLAHLSLHVANYLRYLNCSIDECIGLFVEPSLEQLIGVWGIIFSGAAYLALAPDYPPERLKYMIENSSMKYIFVQEKVKFKILDIISSDITLITISDIIDYVKMSAKTKSAPKPRELKSENLAYIVYTSGSTGKPKGVMIEHRSIVNQMLWLNKKGFLSRDKKIIHKTSISFDAAQWEMLSVCCGTQLVISDFSINKNISKLVDDIIKNNVSLLQCVPTLLQSLVNRHKFAKCSSLSHILCGGESLTKKLALQCLDTLPNCELINVYGPTEFTCNASFYNVSIGIKKEHHEGVSIGRPVDNTEFHILDENGRSVSSGNSGELYISGIQIARGYFNQENLTNKHFFSFIPTGSNTPIMSYKTGDLAYQNMDGSFYFIGRKDTQIKIRGMRVELEEIKIELESLPLINVAAVMNKYHDVSQSILIACVELSTEGVILKENHDHQELVSILKKELARRIPDYMIPTLFVFVDVMPLTITGKIDFNKIEKIFGKESLKEKSEPKSINERVIQSIWMECLKKNSISVYDDFFSLGGDSLSAVDIIQSINNKLGSNLPLHALFEASTIEKLACLVDVNSNKYAERLVSLQPHGALSSIFCWPGLGGYPMSLRLLAEKLGKIRPFYGIQAFGLNEDERPYGSIQKLVHADITAIRNKQPRGPYVLWGYSFGTILAFEAAYQLEQLGEKVEELVLIAPGMTKGHSLQLQSSDKSSGYENKSLVSLLFSVFSRSSDDQDLLEYLDYVNDEDDFASLISKRHSGLSLDLIKRISRVVITTSESLSSESESIFHDRLITAPVKIFSAKSDQLSYFETNSNCFINIPDVAQINVPHFELLKEPGINELLSRMRMLINWM</sequence>
<dbReference type="Gene3D" id="3.30.300.30">
    <property type="match status" value="1"/>
</dbReference>
<dbReference type="Pfam" id="PF00975">
    <property type="entry name" value="Thioesterase"/>
    <property type="match status" value="1"/>
</dbReference>
<dbReference type="GO" id="GO:0031177">
    <property type="term" value="F:phosphopantetheine binding"/>
    <property type="evidence" value="ECO:0007669"/>
    <property type="project" value="TreeGrafter"/>
</dbReference>
<dbReference type="InterPro" id="IPR025110">
    <property type="entry name" value="AMP-bd_C"/>
</dbReference>
<dbReference type="InterPro" id="IPR036736">
    <property type="entry name" value="ACP-like_sf"/>
</dbReference>
<evidence type="ECO:0000256" key="2">
    <source>
        <dbReference type="ARBA" id="ARBA00022553"/>
    </source>
</evidence>
<dbReference type="PROSITE" id="PS00012">
    <property type="entry name" value="PHOSPHOPANTETHEINE"/>
    <property type="match status" value="1"/>
</dbReference>
<name>A0AAJ1MYI7_XENBV</name>
<evidence type="ECO:0000313" key="5">
    <source>
        <dbReference type="Proteomes" id="UP001222434"/>
    </source>
</evidence>
<dbReference type="Gene3D" id="3.40.50.12780">
    <property type="entry name" value="N-terminal domain of ligase-like"/>
    <property type="match status" value="1"/>
</dbReference>
<dbReference type="SUPFAM" id="SSF56801">
    <property type="entry name" value="Acetyl-CoA synthetase-like"/>
    <property type="match status" value="1"/>
</dbReference>
<dbReference type="SUPFAM" id="SSF53474">
    <property type="entry name" value="alpha/beta-Hydrolases"/>
    <property type="match status" value="1"/>
</dbReference>
<dbReference type="SUPFAM" id="SSF47336">
    <property type="entry name" value="ACP-like"/>
    <property type="match status" value="1"/>
</dbReference>
<dbReference type="PROSITE" id="PS50075">
    <property type="entry name" value="CARRIER"/>
    <property type="match status" value="1"/>
</dbReference>
<dbReference type="InterPro" id="IPR001031">
    <property type="entry name" value="Thioesterase"/>
</dbReference>
<dbReference type="RefSeq" id="WP_274712040.1">
    <property type="nucleotide sequence ID" value="NZ_JAILSO010000015.1"/>
</dbReference>